<dbReference type="Proteomes" id="UP000192257">
    <property type="component" value="Unassembled WGS sequence"/>
</dbReference>
<protein>
    <recommendedName>
        <fullName evidence="5">Transglutaminase</fullName>
    </recommendedName>
</protein>
<dbReference type="RefSeq" id="XP_028877247.1">
    <property type="nucleotide sequence ID" value="XM_029031465.1"/>
</dbReference>
<keyword evidence="4" id="KW-1185">Reference proteome</keyword>
<accession>A0A1X0NEZ1</accession>
<organism evidence="3 4">
    <name type="scientific">Trypanosoma theileri</name>
    <dbReference type="NCBI Taxonomy" id="67003"/>
    <lineage>
        <taxon>Eukaryota</taxon>
        <taxon>Discoba</taxon>
        <taxon>Euglenozoa</taxon>
        <taxon>Kinetoplastea</taxon>
        <taxon>Metakinetoplastina</taxon>
        <taxon>Trypanosomatida</taxon>
        <taxon>Trypanosomatidae</taxon>
        <taxon>Trypanosoma</taxon>
    </lineage>
</organism>
<gene>
    <name evidence="3" type="ORF">TM35_000881090</name>
</gene>
<proteinExistence type="predicted"/>
<dbReference type="EMBL" id="NBCO01000088">
    <property type="protein sequence ID" value="ORC82530.1"/>
    <property type="molecule type" value="Genomic_DNA"/>
</dbReference>
<feature type="chain" id="PRO_5012597377" description="Transglutaminase" evidence="2">
    <location>
        <begin position="25"/>
        <end position="436"/>
    </location>
</feature>
<sequence>MFIQLRRVVYLLVLLQTSVCVVRAEDDAGHGKAVGSLKEWADEAEGRFARGKGYHEVWGTTVNACIKRANVAWDIASGTKEIVAEIINERAKEYPLRDHLLSLVKRATSEVNKNVSVLNEAANAVEDARNLDRMSEDAIMKMRETLESQNKSRNQNTEVLERVDEEKRSVEQDALIRRTRRVYNDMNEVYQKLLVIRRRSHACAREVSNGVIATKNRMLRALYLFGGVKEKLKIAPEEFGEEVTKYNKTLLELLRDELVEIDSLKRDGSKEYVVGRASAKATAGAASDKVVKKKKSDTKKLEAEVTAAQEKEKESLERKKKEEEKEVRRLHEERQRELERKKAEDEERKAAEERLKVQERKKAEEEKKKIKEEEARKAKEEEARKAKEERAKQELERKAREEMEKKKKKKDGSSPALVHSPLLLLLPLVLCCTLVC</sequence>
<dbReference type="VEuPathDB" id="TriTrypDB:TM35_000881090"/>
<evidence type="ECO:0000313" key="4">
    <source>
        <dbReference type="Proteomes" id="UP000192257"/>
    </source>
</evidence>
<keyword evidence="2" id="KW-0732">Signal</keyword>
<dbReference type="STRING" id="67003.A0A1X0NEZ1"/>
<feature type="compositionally biased region" description="Basic and acidic residues" evidence="1">
    <location>
        <begin position="298"/>
        <end position="405"/>
    </location>
</feature>
<name>A0A1X0NEZ1_9TRYP</name>
<dbReference type="AlphaFoldDB" id="A0A1X0NEZ1"/>
<evidence type="ECO:0000313" key="3">
    <source>
        <dbReference type="EMBL" id="ORC82530.1"/>
    </source>
</evidence>
<reference evidence="3 4" key="1">
    <citation type="submission" date="2017-03" db="EMBL/GenBank/DDBJ databases">
        <title>An alternative strategy for trypanosome survival in the mammalian bloodstream revealed through genome and transcriptome analysis of the ubiquitous bovine parasite Trypanosoma (Megatrypanum) theileri.</title>
        <authorList>
            <person name="Kelly S."/>
            <person name="Ivens A."/>
            <person name="Mott A."/>
            <person name="O'Neill E."/>
            <person name="Emms D."/>
            <person name="Macleod O."/>
            <person name="Voorheis P."/>
            <person name="Matthews J."/>
            <person name="Matthews K."/>
            <person name="Carrington M."/>
        </authorList>
    </citation>
    <scope>NUCLEOTIDE SEQUENCE [LARGE SCALE GENOMIC DNA]</scope>
    <source>
        <strain evidence="3">Edinburgh</strain>
    </source>
</reference>
<evidence type="ECO:0000256" key="1">
    <source>
        <dbReference type="SAM" id="MobiDB-lite"/>
    </source>
</evidence>
<feature type="signal peptide" evidence="2">
    <location>
        <begin position="1"/>
        <end position="24"/>
    </location>
</feature>
<evidence type="ECO:0008006" key="5">
    <source>
        <dbReference type="Google" id="ProtNLM"/>
    </source>
</evidence>
<evidence type="ECO:0000256" key="2">
    <source>
        <dbReference type="SAM" id="SignalP"/>
    </source>
</evidence>
<dbReference type="GeneID" id="39991245"/>
<feature type="region of interest" description="Disordered" evidence="1">
    <location>
        <begin position="293"/>
        <end position="419"/>
    </location>
</feature>
<comment type="caution">
    <text evidence="3">The sequence shown here is derived from an EMBL/GenBank/DDBJ whole genome shotgun (WGS) entry which is preliminary data.</text>
</comment>